<keyword evidence="4 13" id="KW-0863">Zinc-finger</keyword>
<dbReference type="Proteomes" id="UP000018890">
    <property type="component" value="Unassembled WGS sequence"/>
</dbReference>
<name>W4Q3S3_9BACI</name>
<dbReference type="GO" id="GO:0003684">
    <property type="term" value="F:damaged DNA binding"/>
    <property type="evidence" value="ECO:0007669"/>
    <property type="project" value="InterPro"/>
</dbReference>
<protein>
    <recommendedName>
        <fullName evidence="11 12">DNA repair protein RadA</fullName>
    </recommendedName>
</protein>
<keyword evidence="2 11" id="KW-0547">Nucleotide-binding</keyword>
<keyword evidence="5" id="KW-0378">Hydrolase</keyword>
<keyword evidence="6 13" id="KW-0862">Zinc</keyword>
<dbReference type="GO" id="GO:0016787">
    <property type="term" value="F:hydrolase activity"/>
    <property type="evidence" value="ECO:0007669"/>
    <property type="project" value="UniProtKB-KW"/>
</dbReference>
<evidence type="ECO:0000256" key="8">
    <source>
        <dbReference type="ARBA" id="ARBA00023016"/>
    </source>
</evidence>
<feature type="region of interest" description="Lon-protease-like" evidence="11">
    <location>
        <begin position="353"/>
        <end position="457"/>
    </location>
</feature>
<dbReference type="CDD" id="cd01121">
    <property type="entry name" value="RadA_SMS_N"/>
    <property type="match status" value="1"/>
</dbReference>
<dbReference type="InterPro" id="IPR003593">
    <property type="entry name" value="AAA+_ATPase"/>
</dbReference>
<keyword evidence="3 11" id="KW-0227">DNA damage</keyword>
<dbReference type="InterPro" id="IPR014721">
    <property type="entry name" value="Ribsml_uS5_D2-typ_fold_subgr"/>
</dbReference>
<dbReference type="Pfam" id="PF18073">
    <property type="entry name" value="Zn_ribbon_LapB"/>
    <property type="match status" value="1"/>
</dbReference>
<dbReference type="SMART" id="SM00382">
    <property type="entry name" value="AAA"/>
    <property type="match status" value="1"/>
</dbReference>
<dbReference type="PANTHER" id="PTHR32472">
    <property type="entry name" value="DNA REPAIR PROTEIN RADA"/>
    <property type="match status" value="1"/>
</dbReference>
<dbReference type="SUPFAM" id="SSF52540">
    <property type="entry name" value="P-loop containing nucleoside triphosphate hydrolases"/>
    <property type="match status" value="1"/>
</dbReference>
<keyword evidence="1 11" id="KW-0479">Metal-binding</keyword>
<evidence type="ECO:0000256" key="5">
    <source>
        <dbReference type="ARBA" id="ARBA00022801"/>
    </source>
</evidence>
<dbReference type="PANTHER" id="PTHR32472:SF10">
    <property type="entry name" value="DNA REPAIR PROTEIN RADA-LIKE PROTEIN"/>
    <property type="match status" value="1"/>
</dbReference>
<comment type="similarity">
    <text evidence="11 13">Belongs to the RecA family. RadA subfamily.</text>
</comment>
<dbReference type="PRINTS" id="PR01874">
    <property type="entry name" value="DNAREPAIRADA"/>
</dbReference>
<dbReference type="GO" id="GO:0008270">
    <property type="term" value="F:zinc ion binding"/>
    <property type="evidence" value="ECO:0007669"/>
    <property type="project" value="UniProtKB-KW"/>
</dbReference>
<dbReference type="FunFam" id="3.30.230.10:FF:000031">
    <property type="entry name" value="DNA repair protein RadA"/>
    <property type="match status" value="1"/>
</dbReference>
<evidence type="ECO:0000256" key="7">
    <source>
        <dbReference type="ARBA" id="ARBA00022840"/>
    </source>
</evidence>
<sequence>MAKKKTKFVCQECGYESAKWMGKCPGCQSWNTMIEEFEQSAKQASRSYVTSAATGSKPQSIVSVKSETEARISTTMTELDRVLGGGIVPGSLVLVGGDPGIGKSTLLLQLSSKLAETKQKVLYISGEESVKQTKLRSDRLGVSSEALYVLAETDITFIERAIDEVNPTLVIIDSIQTVYQEDISSAPGSVAQVRECTAAFMRIAKTRGIAVFIVGHVTKQGSIAGPKLLEHMVDSVLYFEGERHHTYRILRAVKNRFGSTNEMGIFEMKELGLEEVRNPSEIFLEERSQGAAGSIVVASMEGTRPVLVELQALISPTSFGNPRRMATGVDHNRVSLLMAVLEKRVGLLLQNQDAYLNVAGGIRLDEPAIDLAIALSISSSFRNQVTSPTDVAIGEVGLTGEIRRVSRIDQRVNEAAKLGFKRAIIPEKNLGGWTYPKGIEVIGVPTLERALEVGLGG</sequence>
<feature type="short sequence motif" description="RadA KNRFG motif" evidence="11">
    <location>
        <begin position="254"/>
        <end position="258"/>
    </location>
</feature>
<dbReference type="STRING" id="1236970.JCM9140_2032"/>
<proteinExistence type="inferred from homology"/>
<dbReference type="GO" id="GO:0000725">
    <property type="term" value="P:recombinational repair"/>
    <property type="evidence" value="ECO:0007669"/>
    <property type="project" value="UniProtKB-UniRule"/>
</dbReference>
<dbReference type="GO" id="GO:0140664">
    <property type="term" value="F:ATP-dependent DNA damage sensor activity"/>
    <property type="evidence" value="ECO:0007669"/>
    <property type="project" value="InterPro"/>
</dbReference>
<dbReference type="InterPro" id="IPR027417">
    <property type="entry name" value="P-loop_NTPase"/>
</dbReference>
<evidence type="ECO:0000256" key="10">
    <source>
        <dbReference type="ARBA" id="ARBA00023204"/>
    </source>
</evidence>
<evidence type="ECO:0000256" key="13">
    <source>
        <dbReference type="RuleBase" id="RU003555"/>
    </source>
</evidence>
<dbReference type="InterPro" id="IPR004504">
    <property type="entry name" value="DNA_repair_RadA"/>
</dbReference>
<evidence type="ECO:0000259" key="14">
    <source>
        <dbReference type="PROSITE" id="PS50162"/>
    </source>
</evidence>
<accession>W4Q3S3</accession>
<evidence type="ECO:0000256" key="1">
    <source>
        <dbReference type="ARBA" id="ARBA00022723"/>
    </source>
</evidence>
<evidence type="ECO:0000256" key="6">
    <source>
        <dbReference type="ARBA" id="ARBA00022833"/>
    </source>
</evidence>
<dbReference type="OrthoDB" id="9803906at2"/>
<dbReference type="HAMAP" id="MF_01498">
    <property type="entry name" value="RadA_bact"/>
    <property type="match status" value="1"/>
</dbReference>
<dbReference type="FunFam" id="3.40.50.300:FF:000050">
    <property type="entry name" value="DNA repair protein RadA"/>
    <property type="match status" value="1"/>
</dbReference>
<dbReference type="SUPFAM" id="SSF54211">
    <property type="entry name" value="Ribosomal protein S5 domain 2-like"/>
    <property type="match status" value="1"/>
</dbReference>
<dbReference type="NCBIfam" id="TIGR00416">
    <property type="entry name" value="sms"/>
    <property type="match status" value="1"/>
</dbReference>
<gene>
    <name evidence="11" type="primary">radA</name>
    <name evidence="15" type="ORF">JCM9140_2032</name>
</gene>
<keyword evidence="16" id="KW-1185">Reference proteome</keyword>
<dbReference type="Pfam" id="PF13481">
    <property type="entry name" value="AAA_25"/>
    <property type="match status" value="1"/>
</dbReference>
<dbReference type="PROSITE" id="PS50162">
    <property type="entry name" value="RECA_2"/>
    <property type="match status" value="1"/>
</dbReference>
<keyword evidence="8 11" id="KW-0346">Stress response</keyword>
<keyword evidence="7 11" id="KW-0067">ATP-binding</keyword>
<evidence type="ECO:0000256" key="9">
    <source>
        <dbReference type="ARBA" id="ARBA00023125"/>
    </source>
</evidence>
<comment type="function">
    <text evidence="11">Plays a role in repairing double-strand DNA breaks, probably involving stabilizing or processing branched DNA or blocked replication forks.</text>
</comment>
<comment type="domain">
    <text evidence="11">The middle region has homology to RecA with ATPase motifs including the RadA KNRFG motif, while the C-terminus is homologous to Lon protease.</text>
</comment>
<dbReference type="EMBL" id="BAUT01000017">
    <property type="protein sequence ID" value="GAE26004.1"/>
    <property type="molecule type" value="Genomic_DNA"/>
</dbReference>
<keyword evidence="10 11" id="KW-0234">DNA repair</keyword>
<dbReference type="Pfam" id="PF13541">
    <property type="entry name" value="ChlI"/>
    <property type="match status" value="1"/>
</dbReference>
<organism evidence="15 16">
    <name type="scientific">Halalkalibacter wakoensis JCM 9140</name>
    <dbReference type="NCBI Taxonomy" id="1236970"/>
    <lineage>
        <taxon>Bacteria</taxon>
        <taxon>Bacillati</taxon>
        <taxon>Bacillota</taxon>
        <taxon>Bacilli</taxon>
        <taxon>Bacillales</taxon>
        <taxon>Bacillaceae</taxon>
        <taxon>Halalkalibacter</taxon>
    </lineage>
</organism>
<evidence type="ECO:0000313" key="15">
    <source>
        <dbReference type="EMBL" id="GAE26004.1"/>
    </source>
</evidence>
<comment type="function">
    <text evidence="13">DNA-dependent ATPase involved in processing of recombination intermediates, plays a role in repairing DNA breaks. Stimulates the branch migration of RecA-mediated strand transfer reactions, allowing the 3' invading strand to extend heteroduplex DNA faster. Binds ssDNA in the presence of ADP but not other nucleotides, has ATPase activity that is stimulated by ssDNA and various branched DNA structures, but inhibited by SSB. Does not have RecA's homology-searching function.</text>
</comment>
<evidence type="ECO:0000256" key="2">
    <source>
        <dbReference type="ARBA" id="ARBA00022741"/>
    </source>
</evidence>
<dbReference type="Gene3D" id="3.40.50.300">
    <property type="entry name" value="P-loop containing nucleotide triphosphate hydrolases"/>
    <property type="match status" value="1"/>
</dbReference>
<keyword evidence="9 11" id="KW-0238">DNA-binding</keyword>
<dbReference type="AlphaFoldDB" id="W4Q3S3"/>
<dbReference type="GO" id="GO:0005829">
    <property type="term" value="C:cytosol"/>
    <property type="evidence" value="ECO:0007669"/>
    <property type="project" value="TreeGrafter"/>
</dbReference>
<dbReference type="RefSeq" id="WP_034745156.1">
    <property type="nucleotide sequence ID" value="NZ_BAUT01000017.1"/>
</dbReference>
<dbReference type="InterPro" id="IPR020588">
    <property type="entry name" value="RecA_ATP-bd"/>
</dbReference>
<dbReference type="GO" id="GO:0005524">
    <property type="term" value="F:ATP binding"/>
    <property type="evidence" value="ECO:0007669"/>
    <property type="project" value="UniProtKB-UniRule"/>
</dbReference>
<evidence type="ECO:0000256" key="12">
    <source>
        <dbReference type="NCBIfam" id="TIGR00416"/>
    </source>
</evidence>
<evidence type="ECO:0000313" key="16">
    <source>
        <dbReference type="Proteomes" id="UP000018890"/>
    </source>
</evidence>
<reference evidence="15" key="1">
    <citation type="journal article" date="2014" name="Genome Announc.">
        <title>Draft Genome Sequences of Three Alkaliphilic Bacillus Strains, Bacillus wakoensis JCM 9140T, Bacillus akibai JCM 9157T, and Bacillus hemicellulosilyticus JCM 9152T.</title>
        <authorList>
            <person name="Yuki M."/>
            <person name="Oshima K."/>
            <person name="Suda W."/>
            <person name="Oshida Y."/>
            <person name="Kitamura K."/>
            <person name="Iida T."/>
            <person name="Hattori M."/>
            <person name="Ohkuma M."/>
        </authorList>
    </citation>
    <scope>NUCLEOTIDE SEQUENCE [LARGE SCALE GENOMIC DNA]</scope>
    <source>
        <strain evidence="15">JCM 9140</strain>
    </source>
</reference>
<evidence type="ECO:0000256" key="11">
    <source>
        <dbReference type="HAMAP-Rule" id="MF_01498"/>
    </source>
</evidence>
<feature type="binding site" evidence="11">
    <location>
        <begin position="97"/>
        <end position="104"/>
    </location>
    <ligand>
        <name>ATP</name>
        <dbReference type="ChEBI" id="CHEBI:30616"/>
    </ligand>
</feature>
<feature type="domain" description="RecA family profile 1" evidence="14">
    <location>
        <begin position="68"/>
        <end position="217"/>
    </location>
</feature>
<dbReference type="Gene3D" id="3.30.230.10">
    <property type="match status" value="1"/>
</dbReference>
<evidence type="ECO:0000256" key="3">
    <source>
        <dbReference type="ARBA" id="ARBA00022763"/>
    </source>
</evidence>
<comment type="caution">
    <text evidence="15">The sequence shown here is derived from an EMBL/GenBank/DDBJ whole genome shotgun (WGS) entry which is preliminary data.</text>
</comment>
<dbReference type="InterPro" id="IPR041166">
    <property type="entry name" value="Rubredoxin_2"/>
</dbReference>
<dbReference type="InterPro" id="IPR020568">
    <property type="entry name" value="Ribosomal_Su5_D2-typ_SF"/>
</dbReference>
<evidence type="ECO:0000256" key="4">
    <source>
        <dbReference type="ARBA" id="ARBA00022771"/>
    </source>
</evidence>